<evidence type="ECO:0000313" key="5">
    <source>
        <dbReference type="Proteomes" id="UP000317650"/>
    </source>
</evidence>
<dbReference type="SMART" id="SM00360">
    <property type="entry name" value="RRM"/>
    <property type="match status" value="1"/>
</dbReference>
<evidence type="ECO:0000256" key="1">
    <source>
        <dbReference type="ARBA" id="ARBA00022884"/>
    </source>
</evidence>
<proteinExistence type="predicted"/>
<keyword evidence="5" id="KW-1185">Reference proteome</keyword>
<evidence type="ECO:0000313" key="4">
    <source>
        <dbReference type="EMBL" id="THU47460.1"/>
    </source>
</evidence>
<dbReference type="STRING" id="52838.A0A4S8IGU0"/>
<name>A0A4S8IGU0_MUSBA</name>
<evidence type="ECO:0000259" key="3">
    <source>
        <dbReference type="PROSITE" id="PS50102"/>
    </source>
</evidence>
<evidence type="ECO:0000256" key="2">
    <source>
        <dbReference type="PROSITE-ProRule" id="PRU00176"/>
    </source>
</evidence>
<dbReference type="EMBL" id="PYDT01000010">
    <property type="protein sequence ID" value="THU47460.1"/>
    <property type="molecule type" value="Genomic_DNA"/>
</dbReference>
<dbReference type="CDD" id="cd00590">
    <property type="entry name" value="RRM_SF"/>
    <property type="match status" value="1"/>
</dbReference>
<dbReference type="GO" id="GO:0003723">
    <property type="term" value="F:RNA binding"/>
    <property type="evidence" value="ECO:0007669"/>
    <property type="project" value="UniProtKB-UniRule"/>
</dbReference>
<keyword evidence="1 2" id="KW-0694">RNA-binding</keyword>
<dbReference type="Pfam" id="PF00076">
    <property type="entry name" value="RRM_1"/>
    <property type="match status" value="1"/>
</dbReference>
<gene>
    <name evidence="4" type="ORF">C4D60_Mb09t15760</name>
</gene>
<organism evidence="4 5">
    <name type="scientific">Musa balbisiana</name>
    <name type="common">Banana</name>
    <dbReference type="NCBI Taxonomy" id="52838"/>
    <lineage>
        <taxon>Eukaryota</taxon>
        <taxon>Viridiplantae</taxon>
        <taxon>Streptophyta</taxon>
        <taxon>Embryophyta</taxon>
        <taxon>Tracheophyta</taxon>
        <taxon>Spermatophyta</taxon>
        <taxon>Magnoliopsida</taxon>
        <taxon>Liliopsida</taxon>
        <taxon>Zingiberales</taxon>
        <taxon>Musaceae</taxon>
        <taxon>Musa</taxon>
    </lineage>
</organism>
<dbReference type="PROSITE" id="PS50102">
    <property type="entry name" value="RRM"/>
    <property type="match status" value="1"/>
</dbReference>
<dbReference type="AlphaFoldDB" id="A0A4S8IGU0"/>
<protein>
    <recommendedName>
        <fullName evidence="3">RRM domain-containing protein</fullName>
    </recommendedName>
</protein>
<dbReference type="Proteomes" id="UP000317650">
    <property type="component" value="Chromosome 9"/>
</dbReference>
<feature type="domain" description="RRM" evidence="3">
    <location>
        <begin position="77"/>
        <end position="155"/>
    </location>
</feature>
<dbReference type="InterPro" id="IPR035979">
    <property type="entry name" value="RBD_domain_sf"/>
</dbReference>
<dbReference type="PANTHER" id="PTHR48027">
    <property type="entry name" value="HETEROGENEOUS NUCLEAR RIBONUCLEOPROTEIN 87F-RELATED"/>
    <property type="match status" value="1"/>
</dbReference>
<dbReference type="SUPFAM" id="SSF54928">
    <property type="entry name" value="RNA-binding domain, RBD"/>
    <property type="match status" value="1"/>
</dbReference>
<reference evidence="4 5" key="1">
    <citation type="journal article" date="2019" name="Nat. Plants">
        <title>Genome sequencing of Musa balbisiana reveals subgenome evolution and function divergence in polyploid bananas.</title>
        <authorList>
            <person name="Yao X."/>
        </authorList>
    </citation>
    <scope>NUCLEOTIDE SEQUENCE [LARGE SCALE GENOMIC DNA]</scope>
    <source>
        <strain evidence="5">cv. DH-PKW</strain>
        <tissue evidence="4">Leaves</tissue>
    </source>
</reference>
<dbReference type="InterPro" id="IPR012677">
    <property type="entry name" value="Nucleotide-bd_a/b_plait_sf"/>
</dbReference>
<comment type="caution">
    <text evidence="4">The sequence shown here is derived from an EMBL/GenBank/DDBJ whole genome shotgun (WGS) entry which is preliminary data.</text>
</comment>
<sequence length="201" mass="21548">MATLHHHRSISLSVLPPLSRTRPSSAIPATLFSRPPLSGLPCVPISARAIRDKRVLGPVRGCATSDSAISPGTPPSSRIFIKGLSHSTSEGFLAKTFSSFGEVKKIKIITSKSSKQSLGLAYIWFAREQDALMAVKDMNGKFLDGRFVAVTIAEAESPSKQNTGPLDQTGMLMQLIGLLSGVISSRANLRCSVHGFKLLDF</sequence>
<dbReference type="Gene3D" id="3.30.70.330">
    <property type="match status" value="1"/>
</dbReference>
<dbReference type="InterPro" id="IPR000504">
    <property type="entry name" value="RRM_dom"/>
</dbReference>
<accession>A0A4S8IGU0</accession>
<dbReference type="InterPro" id="IPR052462">
    <property type="entry name" value="SLIRP/GR-RBP-like"/>
</dbReference>